<evidence type="ECO:0000256" key="3">
    <source>
        <dbReference type="ARBA" id="ARBA00022989"/>
    </source>
</evidence>
<protein>
    <recommendedName>
        <fullName evidence="8">Growth hormone-inducible transmembrane protein</fullName>
    </recommendedName>
</protein>
<sequence length="344" mass="35847">MLVKIVPITQLCMRGMGSKVAPMTAGKYFLQVPKNNSLTGRICQSQISTSGQTSARASRVRSRTASGTVSSAGITSIGVGRAAVAGASLLGIGGLCYYGMGLSSEIGAIDKAMVWPQYVKDRVRDTYMYFGGSLIATAGSAVAIARNPTLMRIVSTNGMLAMVATIGAMIGTSIICRSVEYKPGFGKKQLAWLAHTAVIGAVVAPLTVLGGPLLVRAAWYTAGIVGGLSTIAMCAPSDKFLNMGGPLAAGLGVVFVSSIGTAFIPPTGALGMGLYSIAVYGGLILFGGFLLYDTQRIVRSAESTPHPMYAVKPYDPVNASMSIYMDTINIFIRIAMIMAGNRKK</sequence>
<comment type="subcellular location">
    <subcellularLocation>
        <location evidence="1">Membrane</location>
        <topology evidence="1">Multi-pass membrane protein</topology>
    </subcellularLocation>
</comment>
<keyword evidence="2 5" id="KW-0812">Transmembrane</keyword>
<keyword evidence="7" id="KW-1185">Reference proteome</keyword>
<organism evidence="6 7">
    <name type="scientific">Clavelina lepadiformis</name>
    <name type="common">Light-bulb sea squirt</name>
    <name type="synonym">Ascidia lepadiformis</name>
    <dbReference type="NCBI Taxonomy" id="159417"/>
    <lineage>
        <taxon>Eukaryota</taxon>
        <taxon>Metazoa</taxon>
        <taxon>Chordata</taxon>
        <taxon>Tunicata</taxon>
        <taxon>Ascidiacea</taxon>
        <taxon>Aplousobranchia</taxon>
        <taxon>Clavelinidae</taxon>
        <taxon>Clavelina</taxon>
    </lineage>
</organism>
<dbReference type="PANTHER" id="PTHR23291">
    <property type="entry name" value="BAX INHIBITOR-RELATED"/>
    <property type="match status" value="1"/>
</dbReference>
<feature type="transmembrane region" description="Helical" evidence="5">
    <location>
        <begin position="272"/>
        <end position="292"/>
    </location>
</feature>
<evidence type="ECO:0000256" key="5">
    <source>
        <dbReference type="RuleBase" id="RU004379"/>
    </source>
</evidence>
<dbReference type="EMBL" id="CAWYQH010000103">
    <property type="protein sequence ID" value="CAK8687081.1"/>
    <property type="molecule type" value="Genomic_DNA"/>
</dbReference>
<evidence type="ECO:0008006" key="8">
    <source>
        <dbReference type="Google" id="ProtNLM"/>
    </source>
</evidence>
<feature type="transmembrane region" description="Helical" evidence="5">
    <location>
        <begin position="217"/>
        <end position="235"/>
    </location>
</feature>
<feature type="transmembrane region" description="Helical" evidence="5">
    <location>
        <begin position="127"/>
        <end position="146"/>
    </location>
</feature>
<dbReference type="Pfam" id="PF01027">
    <property type="entry name" value="Bax1-I"/>
    <property type="match status" value="1"/>
</dbReference>
<dbReference type="InterPro" id="IPR006214">
    <property type="entry name" value="Bax_inhibitor_1-related"/>
</dbReference>
<proteinExistence type="inferred from homology"/>
<comment type="similarity">
    <text evidence="5">Belongs to the BI1 family.</text>
</comment>
<feature type="transmembrane region" description="Helical" evidence="5">
    <location>
        <begin position="190"/>
        <end position="211"/>
    </location>
</feature>
<dbReference type="Proteomes" id="UP001642483">
    <property type="component" value="Unassembled WGS sequence"/>
</dbReference>
<dbReference type="PANTHER" id="PTHR23291:SF112">
    <property type="entry name" value="GROWTH HORMONE-INDUCIBLE TRANSMEMBRANE PROTEIN"/>
    <property type="match status" value="1"/>
</dbReference>
<feature type="transmembrane region" description="Helical" evidence="5">
    <location>
        <begin position="158"/>
        <end position="178"/>
    </location>
</feature>
<keyword evidence="3 5" id="KW-1133">Transmembrane helix</keyword>
<feature type="transmembrane region" description="Helical" evidence="5">
    <location>
        <begin position="247"/>
        <end position="266"/>
    </location>
</feature>
<evidence type="ECO:0000313" key="7">
    <source>
        <dbReference type="Proteomes" id="UP001642483"/>
    </source>
</evidence>
<dbReference type="InterPro" id="IPR035871">
    <property type="entry name" value="GHITM"/>
</dbReference>
<accession>A0ABP0G5H7</accession>
<gene>
    <name evidence="6" type="ORF">CVLEPA_LOCUS19116</name>
</gene>
<name>A0ABP0G5H7_CLALP</name>
<comment type="caution">
    <text evidence="6">The sequence shown here is derived from an EMBL/GenBank/DDBJ whole genome shotgun (WGS) entry which is preliminary data.</text>
</comment>
<evidence type="ECO:0000256" key="4">
    <source>
        <dbReference type="ARBA" id="ARBA00023136"/>
    </source>
</evidence>
<evidence type="ECO:0000256" key="1">
    <source>
        <dbReference type="ARBA" id="ARBA00004141"/>
    </source>
</evidence>
<evidence type="ECO:0000256" key="2">
    <source>
        <dbReference type="ARBA" id="ARBA00022692"/>
    </source>
</evidence>
<dbReference type="CDD" id="cd10431">
    <property type="entry name" value="GHITM"/>
    <property type="match status" value="1"/>
</dbReference>
<evidence type="ECO:0000313" key="6">
    <source>
        <dbReference type="EMBL" id="CAK8687081.1"/>
    </source>
</evidence>
<reference evidence="6 7" key="1">
    <citation type="submission" date="2024-02" db="EMBL/GenBank/DDBJ databases">
        <authorList>
            <person name="Daric V."/>
            <person name="Darras S."/>
        </authorList>
    </citation>
    <scope>NUCLEOTIDE SEQUENCE [LARGE SCALE GENOMIC DNA]</scope>
</reference>
<keyword evidence="4 5" id="KW-0472">Membrane</keyword>